<keyword evidence="2" id="KW-1185">Reference proteome</keyword>
<dbReference type="EMBL" id="PKPP01014429">
    <property type="protein sequence ID" value="PWA39659.1"/>
    <property type="molecule type" value="Genomic_DNA"/>
</dbReference>
<dbReference type="Proteomes" id="UP000245207">
    <property type="component" value="Unassembled WGS sequence"/>
</dbReference>
<organism evidence="1 2">
    <name type="scientific">Artemisia annua</name>
    <name type="common">Sweet wormwood</name>
    <dbReference type="NCBI Taxonomy" id="35608"/>
    <lineage>
        <taxon>Eukaryota</taxon>
        <taxon>Viridiplantae</taxon>
        <taxon>Streptophyta</taxon>
        <taxon>Embryophyta</taxon>
        <taxon>Tracheophyta</taxon>
        <taxon>Spermatophyta</taxon>
        <taxon>Magnoliopsida</taxon>
        <taxon>eudicotyledons</taxon>
        <taxon>Gunneridae</taxon>
        <taxon>Pentapetalae</taxon>
        <taxon>asterids</taxon>
        <taxon>campanulids</taxon>
        <taxon>Asterales</taxon>
        <taxon>Asteraceae</taxon>
        <taxon>Asteroideae</taxon>
        <taxon>Anthemideae</taxon>
        <taxon>Artemisiinae</taxon>
        <taxon>Artemisia</taxon>
    </lineage>
</organism>
<sequence length="119" mass="13631">MGRLELFDELAKACGSLALERQLDLSLERSIGKYKVLESDIRKVCLKLADSIKETEAFAKECDVIKGRVEAVETAKFLRDRVHKDSLRLMALMISIKETELSQREKDLFGEKLKGWLPF</sequence>
<name>A0A2U1KSB7_ARTAN</name>
<comment type="caution">
    <text evidence="1">The sequence shown here is derived from an EMBL/GenBank/DDBJ whole genome shotgun (WGS) entry which is preliminary data.</text>
</comment>
<proteinExistence type="predicted"/>
<evidence type="ECO:0000313" key="2">
    <source>
        <dbReference type="Proteomes" id="UP000245207"/>
    </source>
</evidence>
<protein>
    <submittedName>
        <fullName evidence="1">Uncharacterized protein</fullName>
    </submittedName>
</protein>
<dbReference type="AlphaFoldDB" id="A0A2U1KSB7"/>
<evidence type="ECO:0000313" key="1">
    <source>
        <dbReference type="EMBL" id="PWA39659.1"/>
    </source>
</evidence>
<accession>A0A2U1KSB7</accession>
<reference evidence="1 2" key="1">
    <citation type="journal article" date="2018" name="Mol. Plant">
        <title>The genome of Artemisia annua provides insight into the evolution of Asteraceae family and artemisinin biosynthesis.</title>
        <authorList>
            <person name="Shen Q."/>
            <person name="Zhang L."/>
            <person name="Liao Z."/>
            <person name="Wang S."/>
            <person name="Yan T."/>
            <person name="Shi P."/>
            <person name="Liu M."/>
            <person name="Fu X."/>
            <person name="Pan Q."/>
            <person name="Wang Y."/>
            <person name="Lv Z."/>
            <person name="Lu X."/>
            <person name="Zhang F."/>
            <person name="Jiang W."/>
            <person name="Ma Y."/>
            <person name="Chen M."/>
            <person name="Hao X."/>
            <person name="Li L."/>
            <person name="Tang Y."/>
            <person name="Lv G."/>
            <person name="Zhou Y."/>
            <person name="Sun X."/>
            <person name="Brodelius P.E."/>
            <person name="Rose J.K.C."/>
            <person name="Tang K."/>
        </authorList>
    </citation>
    <scope>NUCLEOTIDE SEQUENCE [LARGE SCALE GENOMIC DNA]</scope>
    <source>
        <strain evidence="2">cv. Huhao1</strain>
        <tissue evidence="1">Leaf</tissue>
    </source>
</reference>
<gene>
    <name evidence="1" type="ORF">CTI12_AA571900</name>
</gene>